<feature type="non-terminal residue" evidence="2">
    <location>
        <position position="670"/>
    </location>
</feature>
<proteinExistence type="predicted"/>
<name>A0A699ICA2_TANCI</name>
<evidence type="ECO:0000313" key="2">
    <source>
        <dbReference type="EMBL" id="GEZ45893.1"/>
    </source>
</evidence>
<evidence type="ECO:0000259" key="1">
    <source>
        <dbReference type="Pfam" id="PF22936"/>
    </source>
</evidence>
<feature type="domain" description="Retrovirus-related Pol polyprotein from transposon TNT 1-94-like beta-barrel" evidence="1">
    <location>
        <begin position="544"/>
        <end position="617"/>
    </location>
</feature>
<sequence length="670" mass="75195">MTDYSLWKVILNGDSPTPTRFVNGVVQAVAPTPAEQKLAKKNELKARETLLMAFPDKHQLKFNIHKDAKSLMEAIEKRFGGNKETKKVYKTLLKQQYENSMAQVLKALIKSMIGFRNLLANWKFLVVAAAKLPILNPNEFDLWKMRIKQYFLMIDYSLWKVILNGDSPTPTKVVDGVVQAVAPTTAEQKLAKKNELKARETLLMAFPDKHQLKFNIYKDAKSLMEAIEKRFGGNKEIKKVYKTLLKQQYENSIAQVLKALIKSKIGFRNLLANWKFLIYEAEVKSSSSSSHNTQNIAFVSSQNTDSTNESVSAIPSISAASTKLPASILPNVDNLSDAVIYSFFGLICPRWNATTAIEEVILEGSAGLSQMKVCLQVQCMIVFHDAPTASETILNDLNVEPSTTKPTKDMSQSHRPSAPIIEDWVSDSKDESEVLTRSRLVPLNAARPVTTAVPYTHVKHQRPVNHVVNKPYSLIRRSINHRPTPKNSTFHQKVTTVKTKKVNAVQGAKGNWIQVSYGLGSQKTLTLLFDVQGNPQQALKDKCVIDSGFSRHMTGNISYLSDFEEINKGYVAFSGNPKGGKITGKGKIRTDKLDFDDVYFVKELKFNLFSVSQMCDKKNNVLFTNTECVVLSSDFKLPDENHVLLRVLRENNMYNVDLKNVVPAGDLRDS</sequence>
<dbReference type="InterPro" id="IPR054722">
    <property type="entry name" value="PolX-like_BBD"/>
</dbReference>
<comment type="caution">
    <text evidence="2">The sequence shown here is derived from an EMBL/GenBank/DDBJ whole genome shotgun (WGS) entry which is preliminary data.</text>
</comment>
<protein>
    <submittedName>
        <fullName evidence="2">Ribonuclease H-like domain-containing protein</fullName>
    </submittedName>
</protein>
<gene>
    <name evidence="2" type="ORF">Tci_517866</name>
</gene>
<dbReference type="EMBL" id="BKCJ010281393">
    <property type="protein sequence ID" value="GEZ45893.1"/>
    <property type="molecule type" value="Genomic_DNA"/>
</dbReference>
<dbReference type="AlphaFoldDB" id="A0A699ICA2"/>
<reference evidence="2" key="1">
    <citation type="journal article" date="2019" name="Sci. Rep.">
        <title>Draft genome of Tanacetum cinerariifolium, the natural source of mosquito coil.</title>
        <authorList>
            <person name="Yamashiro T."/>
            <person name="Shiraishi A."/>
            <person name="Satake H."/>
            <person name="Nakayama K."/>
        </authorList>
    </citation>
    <scope>NUCLEOTIDE SEQUENCE</scope>
</reference>
<dbReference type="Pfam" id="PF22936">
    <property type="entry name" value="Pol_BBD"/>
    <property type="match status" value="1"/>
</dbReference>
<accession>A0A699ICA2</accession>
<organism evidence="2">
    <name type="scientific">Tanacetum cinerariifolium</name>
    <name type="common">Dalmatian daisy</name>
    <name type="synonym">Chrysanthemum cinerariifolium</name>
    <dbReference type="NCBI Taxonomy" id="118510"/>
    <lineage>
        <taxon>Eukaryota</taxon>
        <taxon>Viridiplantae</taxon>
        <taxon>Streptophyta</taxon>
        <taxon>Embryophyta</taxon>
        <taxon>Tracheophyta</taxon>
        <taxon>Spermatophyta</taxon>
        <taxon>Magnoliopsida</taxon>
        <taxon>eudicotyledons</taxon>
        <taxon>Gunneridae</taxon>
        <taxon>Pentapetalae</taxon>
        <taxon>asterids</taxon>
        <taxon>campanulids</taxon>
        <taxon>Asterales</taxon>
        <taxon>Asteraceae</taxon>
        <taxon>Asteroideae</taxon>
        <taxon>Anthemideae</taxon>
        <taxon>Anthemidinae</taxon>
        <taxon>Tanacetum</taxon>
    </lineage>
</organism>